<organism evidence="16">
    <name type="scientific">Maconellicoccus hirsutus</name>
    <name type="common">Pink hibiscus mealybug</name>
    <dbReference type="NCBI Taxonomy" id="177089"/>
    <lineage>
        <taxon>Eukaryota</taxon>
        <taxon>Metazoa</taxon>
        <taxon>Ecdysozoa</taxon>
        <taxon>Arthropoda</taxon>
        <taxon>Hexapoda</taxon>
        <taxon>Insecta</taxon>
        <taxon>Pterygota</taxon>
        <taxon>Neoptera</taxon>
        <taxon>Paraneoptera</taxon>
        <taxon>Hemiptera</taxon>
        <taxon>Sternorrhyncha</taxon>
        <taxon>Coccoidea</taxon>
        <taxon>Pseudococcidae</taxon>
        <taxon>Maconellicoccus</taxon>
    </lineage>
</organism>
<dbReference type="Gene3D" id="1.10.630.10">
    <property type="entry name" value="Cytochrome P450"/>
    <property type="match status" value="1"/>
</dbReference>
<dbReference type="GO" id="GO:0005506">
    <property type="term" value="F:iron ion binding"/>
    <property type="evidence" value="ECO:0007669"/>
    <property type="project" value="InterPro"/>
</dbReference>
<proteinExistence type="evidence at transcript level"/>
<keyword evidence="11 14" id="KW-0503">Monooxygenase</keyword>
<comment type="subcellular location">
    <subcellularLocation>
        <location evidence="3">Endoplasmic reticulum membrane</location>
        <topology evidence="3">Peripheral membrane protein</topology>
    </subcellularLocation>
    <subcellularLocation>
        <location evidence="2">Microsome membrane</location>
        <topology evidence="2">Peripheral membrane protein</topology>
    </subcellularLocation>
</comment>
<protein>
    <submittedName>
        <fullName evidence="16">Cytochrome P450 6PX1</fullName>
    </submittedName>
</protein>
<evidence type="ECO:0000256" key="2">
    <source>
        <dbReference type="ARBA" id="ARBA00004174"/>
    </source>
</evidence>
<dbReference type="GO" id="GO:0020037">
    <property type="term" value="F:heme binding"/>
    <property type="evidence" value="ECO:0007669"/>
    <property type="project" value="InterPro"/>
</dbReference>
<feature type="binding site" description="axial binding residue" evidence="13">
    <location>
        <position position="479"/>
    </location>
    <ligand>
        <name>heme</name>
        <dbReference type="ChEBI" id="CHEBI:30413"/>
    </ligand>
    <ligandPart>
        <name>Fe</name>
        <dbReference type="ChEBI" id="CHEBI:18248"/>
    </ligandPart>
</feature>
<keyword evidence="15" id="KW-0812">Transmembrane</keyword>
<keyword evidence="8" id="KW-0492">Microsome</keyword>
<sequence>MRCVYIDWHRRRYCVQVQSHLVIRSKCSVTMFVEVLLFIICLFIFAYSRIKKIHKYWLKKNVPFIKPKNLLLGNTTELLLKGLPLVKYHETIYNELAPHPYGGYFHFIKPVFIARHPDLVKTILIKDFQYFMNRGSSFMDEREPLTLNLFNLGDEKWRNLRTKITPTFTSGKIKIMFNLMKECTEELTNLVDETIKTEQEIEIKELMSRFTTDIISSCVFGLKSNTLKNPDSIFREMGKRIFSTRTNRVTSFLNSIFPWLRRLLNYKMIDPQVNDFFMNLVKDTIQYRETNKVTRNDFLDLLIALRNETNAQLNDTDADKKFEFNDGILTAQCFVFFVAGYETSSGTLTFALFELAKNQQIQNKVRQEIDEVLSQFDDELNYESVQKMIYLDQVINETLRLYPILPFLVRVCSKTYTLPDDDVVIEKGTRVIIPILGLHHDPEYYPNPLQFNPDNFTKEAKQSRPNCTYLPFGEGPRICIGMRFGLLQVKLGLAMLIRNFTFDLSPNLKLPFGFKKYSILTTADEDMLLTCKRRDFE</sequence>
<evidence type="ECO:0000256" key="10">
    <source>
        <dbReference type="ARBA" id="ARBA00023004"/>
    </source>
</evidence>
<keyword evidence="6 13" id="KW-0479">Metal-binding</keyword>
<dbReference type="PANTHER" id="PTHR24292:SF54">
    <property type="entry name" value="CYP9F3-RELATED"/>
    <property type="match status" value="1"/>
</dbReference>
<keyword evidence="9 14" id="KW-0560">Oxidoreductase</keyword>
<dbReference type="PROSITE" id="PS00086">
    <property type="entry name" value="CYTOCHROME_P450"/>
    <property type="match status" value="1"/>
</dbReference>
<evidence type="ECO:0000256" key="12">
    <source>
        <dbReference type="ARBA" id="ARBA00023136"/>
    </source>
</evidence>
<dbReference type="PRINTS" id="PR00385">
    <property type="entry name" value="P450"/>
</dbReference>
<evidence type="ECO:0000256" key="11">
    <source>
        <dbReference type="ARBA" id="ARBA00023033"/>
    </source>
</evidence>
<evidence type="ECO:0000256" key="6">
    <source>
        <dbReference type="ARBA" id="ARBA00022723"/>
    </source>
</evidence>
<dbReference type="GO" id="GO:0016705">
    <property type="term" value="F:oxidoreductase activity, acting on paired donors, with incorporation or reduction of molecular oxygen"/>
    <property type="evidence" value="ECO:0007669"/>
    <property type="project" value="InterPro"/>
</dbReference>
<accession>A0AAT9UTJ5</accession>
<evidence type="ECO:0000256" key="8">
    <source>
        <dbReference type="ARBA" id="ARBA00022848"/>
    </source>
</evidence>
<dbReference type="InterPro" id="IPR050476">
    <property type="entry name" value="Insect_CytP450_Detox"/>
</dbReference>
<keyword evidence="12 15" id="KW-0472">Membrane</keyword>
<evidence type="ECO:0000256" key="13">
    <source>
        <dbReference type="PIRSR" id="PIRSR602401-1"/>
    </source>
</evidence>
<dbReference type="SUPFAM" id="SSF48264">
    <property type="entry name" value="Cytochrome P450"/>
    <property type="match status" value="1"/>
</dbReference>
<evidence type="ECO:0000256" key="1">
    <source>
        <dbReference type="ARBA" id="ARBA00001971"/>
    </source>
</evidence>
<reference evidence="16" key="1">
    <citation type="submission" date="2023-06" db="EMBL/GenBank/DDBJ databases">
        <title>Identification of Cytochrome P450s in Maconellicoccus hirsutus.</title>
        <authorList>
            <person name="Selvamani S.B."/>
            <person name="Negi N."/>
            <person name="Nagarjuna Reddy K.V."/>
            <person name="Ramasamy G.G."/>
        </authorList>
    </citation>
    <scope>NUCLEOTIDE SEQUENCE</scope>
</reference>
<evidence type="ECO:0000256" key="14">
    <source>
        <dbReference type="RuleBase" id="RU000461"/>
    </source>
</evidence>
<evidence type="ECO:0000256" key="15">
    <source>
        <dbReference type="SAM" id="Phobius"/>
    </source>
</evidence>
<dbReference type="AlphaFoldDB" id="A0AAT9UTJ5"/>
<name>A0AAT9UTJ5_MACHI</name>
<dbReference type="PRINTS" id="PR00463">
    <property type="entry name" value="EP450I"/>
</dbReference>
<comment type="cofactor">
    <cofactor evidence="1 13">
        <name>heme</name>
        <dbReference type="ChEBI" id="CHEBI:30413"/>
    </cofactor>
</comment>
<evidence type="ECO:0000313" key="16">
    <source>
        <dbReference type="EMBL" id="WIM41612.1"/>
    </source>
</evidence>
<comment type="similarity">
    <text evidence="4 14">Belongs to the cytochrome P450 family.</text>
</comment>
<dbReference type="EMBL" id="OR117172">
    <property type="protein sequence ID" value="WIM41612.1"/>
    <property type="molecule type" value="mRNA"/>
</dbReference>
<evidence type="ECO:0000256" key="7">
    <source>
        <dbReference type="ARBA" id="ARBA00022824"/>
    </source>
</evidence>
<feature type="transmembrane region" description="Helical" evidence="15">
    <location>
        <begin position="29"/>
        <end position="50"/>
    </location>
</feature>
<dbReference type="PANTHER" id="PTHR24292">
    <property type="entry name" value="CYTOCHROME P450"/>
    <property type="match status" value="1"/>
</dbReference>
<evidence type="ECO:0000256" key="9">
    <source>
        <dbReference type="ARBA" id="ARBA00023002"/>
    </source>
</evidence>
<dbReference type="FunFam" id="1.10.630.10:FF:000042">
    <property type="entry name" value="Cytochrome P450"/>
    <property type="match status" value="1"/>
</dbReference>
<dbReference type="GO" id="GO:0004497">
    <property type="term" value="F:monooxygenase activity"/>
    <property type="evidence" value="ECO:0007669"/>
    <property type="project" value="UniProtKB-KW"/>
</dbReference>
<keyword evidence="7" id="KW-0256">Endoplasmic reticulum</keyword>
<evidence type="ECO:0000256" key="4">
    <source>
        <dbReference type="ARBA" id="ARBA00010617"/>
    </source>
</evidence>
<keyword evidence="15" id="KW-1133">Transmembrane helix</keyword>
<dbReference type="InterPro" id="IPR002401">
    <property type="entry name" value="Cyt_P450_E_grp-I"/>
</dbReference>
<evidence type="ECO:0000256" key="3">
    <source>
        <dbReference type="ARBA" id="ARBA00004406"/>
    </source>
</evidence>
<keyword evidence="5 13" id="KW-0349">Heme</keyword>
<dbReference type="InterPro" id="IPR036396">
    <property type="entry name" value="Cyt_P450_sf"/>
</dbReference>
<dbReference type="InterPro" id="IPR001128">
    <property type="entry name" value="Cyt_P450"/>
</dbReference>
<evidence type="ECO:0000256" key="5">
    <source>
        <dbReference type="ARBA" id="ARBA00022617"/>
    </source>
</evidence>
<dbReference type="InterPro" id="IPR017972">
    <property type="entry name" value="Cyt_P450_CS"/>
</dbReference>
<dbReference type="Pfam" id="PF00067">
    <property type="entry name" value="p450"/>
    <property type="match status" value="1"/>
</dbReference>
<keyword evidence="10 13" id="KW-0408">Iron</keyword>
<dbReference type="CDD" id="cd11056">
    <property type="entry name" value="CYP6-like"/>
    <property type="match status" value="1"/>
</dbReference>
<dbReference type="GO" id="GO:0005789">
    <property type="term" value="C:endoplasmic reticulum membrane"/>
    <property type="evidence" value="ECO:0007669"/>
    <property type="project" value="UniProtKB-SubCell"/>
</dbReference>